<keyword evidence="4" id="KW-1185">Reference proteome</keyword>
<dbReference type="RefSeq" id="WP_091515742.1">
    <property type="nucleotide sequence ID" value="NZ_FOLE01000011.1"/>
</dbReference>
<evidence type="ECO:0000313" key="3">
    <source>
        <dbReference type="EMBL" id="SFC88502.1"/>
    </source>
</evidence>
<dbReference type="EMBL" id="FOLE01000011">
    <property type="protein sequence ID" value="SFC88502.1"/>
    <property type="molecule type" value="Genomic_DNA"/>
</dbReference>
<evidence type="ECO:0000256" key="2">
    <source>
        <dbReference type="SAM" id="Phobius"/>
    </source>
</evidence>
<dbReference type="STRING" id="927664.SAMN05421780_11190"/>
<keyword evidence="2" id="KW-0812">Transmembrane</keyword>
<accession>A0A1I1MUA9</accession>
<evidence type="ECO:0000256" key="1">
    <source>
        <dbReference type="SAM" id="MobiDB-lite"/>
    </source>
</evidence>
<feature type="compositionally biased region" description="Low complexity" evidence="1">
    <location>
        <begin position="140"/>
        <end position="183"/>
    </location>
</feature>
<keyword evidence="2" id="KW-0472">Membrane</keyword>
<dbReference type="AlphaFoldDB" id="A0A1I1MUA9"/>
<proteinExistence type="predicted"/>
<dbReference type="Proteomes" id="UP000199514">
    <property type="component" value="Unassembled WGS sequence"/>
</dbReference>
<gene>
    <name evidence="3" type="ORF">SAMN05421780_11190</name>
</gene>
<feature type="region of interest" description="Disordered" evidence="1">
    <location>
        <begin position="110"/>
        <end position="203"/>
    </location>
</feature>
<sequence>MNNNATTKPKGKGCLYTFIFLVWFILLCLVLVEDYEPITANTTAVATDTVASNKMKVAEDTTAIMPMPSNLGRTSGAGFYANSDYYYYEETHWKNGRKFKIKKRKKRKIKSVKPLKNNTESYAMSHEEEPSYSSRTYVLSPKPKTKPNSSSYRSRSYSLSSSSSKPKSSSSSSSRSYSFFSKPSKPKKAGGIFSLFSSRKKRK</sequence>
<organism evidence="3 4">
    <name type="scientific">Flexibacter flexilis DSM 6793</name>
    <dbReference type="NCBI Taxonomy" id="927664"/>
    <lineage>
        <taxon>Bacteria</taxon>
        <taxon>Pseudomonadati</taxon>
        <taxon>Bacteroidota</taxon>
        <taxon>Cytophagia</taxon>
        <taxon>Cytophagales</taxon>
        <taxon>Flexibacteraceae</taxon>
        <taxon>Flexibacter</taxon>
    </lineage>
</organism>
<evidence type="ECO:0000313" key="4">
    <source>
        <dbReference type="Proteomes" id="UP000199514"/>
    </source>
</evidence>
<feature type="transmembrane region" description="Helical" evidence="2">
    <location>
        <begin position="14"/>
        <end position="32"/>
    </location>
</feature>
<reference evidence="3 4" key="1">
    <citation type="submission" date="2016-10" db="EMBL/GenBank/DDBJ databases">
        <authorList>
            <person name="de Groot N.N."/>
        </authorList>
    </citation>
    <scope>NUCLEOTIDE SEQUENCE [LARGE SCALE GENOMIC DNA]</scope>
    <source>
        <strain evidence="3 4">DSM 6793</strain>
    </source>
</reference>
<keyword evidence="2" id="KW-1133">Transmembrane helix</keyword>
<protein>
    <submittedName>
        <fullName evidence="3">Uncharacterized protein</fullName>
    </submittedName>
</protein>
<name>A0A1I1MUA9_9BACT</name>